<dbReference type="OrthoDB" id="2513075at2"/>
<reference evidence="3" key="1">
    <citation type="submission" date="2017-04" db="EMBL/GenBank/DDBJ databases">
        <authorList>
            <person name="Varghese N."/>
            <person name="Submissions S."/>
        </authorList>
    </citation>
    <scope>NUCLEOTIDE SEQUENCE [LARGE SCALE GENOMIC DNA]</scope>
    <source>
        <strain evidence="3">DSM 20463</strain>
    </source>
</reference>
<dbReference type="Pfam" id="PF13472">
    <property type="entry name" value="Lipase_GDSL_2"/>
    <property type="match status" value="1"/>
</dbReference>
<accession>A0A1W1UMP1</accession>
<name>A0A1W1UMP1_PEPAS</name>
<dbReference type="SUPFAM" id="SSF52266">
    <property type="entry name" value="SGNH hydrolase"/>
    <property type="match status" value="1"/>
</dbReference>
<dbReference type="InterPro" id="IPR036514">
    <property type="entry name" value="SGNH_hydro_sf"/>
</dbReference>
<gene>
    <name evidence="2" type="ORF">SAMN00017477_0451</name>
</gene>
<proteinExistence type="predicted"/>
<dbReference type="InterPro" id="IPR013830">
    <property type="entry name" value="SGNH_hydro"/>
</dbReference>
<organism evidence="2 3">
    <name type="scientific">Peptoniphilus asaccharolyticus DSM 20463</name>
    <dbReference type="NCBI Taxonomy" id="573058"/>
    <lineage>
        <taxon>Bacteria</taxon>
        <taxon>Bacillati</taxon>
        <taxon>Bacillota</taxon>
        <taxon>Tissierellia</taxon>
        <taxon>Tissierellales</taxon>
        <taxon>Peptoniphilaceae</taxon>
        <taxon>Peptoniphilus</taxon>
    </lineage>
</organism>
<evidence type="ECO:0000259" key="1">
    <source>
        <dbReference type="Pfam" id="PF13472"/>
    </source>
</evidence>
<feature type="domain" description="SGNH hydrolase-type esterase" evidence="1">
    <location>
        <begin position="8"/>
        <end position="158"/>
    </location>
</feature>
<sequence>MDKVIINVVGDSIVRGFGVEGKSFIDIESGHLQFNNFGINGDTSRGVLNRIESFLNCDLLILFYGLNDFLNGLPVAEVVSNTEKILEMAESNVLICVPHAVDTENLWFLFNPEGINRKLESLGMEYKAIDGDFKILNYYETLKDGELFDGVHPNEKTHLDMQRILLDFLEVNYGFYK</sequence>
<evidence type="ECO:0000313" key="3">
    <source>
        <dbReference type="Proteomes" id="UP000192368"/>
    </source>
</evidence>
<dbReference type="AlphaFoldDB" id="A0A1W1UMP1"/>
<dbReference type="Gene3D" id="3.40.50.1110">
    <property type="entry name" value="SGNH hydrolase"/>
    <property type="match status" value="1"/>
</dbReference>
<keyword evidence="3" id="KW-1185">Reference proteome</keyword>
<protein>
    <submittedName>
        <fullName evidence="2">Lysophospholipase L1</fullName>
    </submittedName>
</protein>
<dbReference type="Proteomes" id="UP000192368">
    <property type="component" value="Unassembled WGS sequence"/>
</dbReference>
<dbReference type="RefSeq" id="WP_084230131.1">
    <property type="nucleotide sequence ID" value="NZ_FWWR01000009.1"/>
</dbReference>
<dbReference type="STRING" id="573058.SAMN00017477_0451"/>
<dbReference type="EMBL" id="FWWR01000009">
    <property type="protein sequence ID" value="SMB82362.1"/>
    <property type="molecule type" value="Genomic_DNA"/>
</dbReference>
<evidence type="ECO:0000313" key="2">
    <source>
        <dbReference type="EMBL" id="SMB82362.1"/>
    </source>
</evidence>